<dbReference type="RefSeq" id="XP_066713388.1">
    <property type="nucleotide sequence ID" value="XM_066861218.1"/>
</dbReference>
<dbReference type="GeneID" id="92094281"/>
<keyword evidence="2" id="KW-1185">Reference proteome</keyword>
<reference evidence="1 2" key="1">
    <citation type="submission" date="2023-01" db="EMBL/GenBank/DDBJ databases">
        <title>Analysis of 21 Apiospora genomes using comparative genomics revels a genus with tremendous synthesis potential of carbohydrate active enzymes and secondary metabolites.</title>
        <authorList>
            <person name="Sorensen T."/>
        </authorList>
    </citation>
    <scope>NUCLEOTIDE SEQUENCE [LARGE SCALE GENOMIC DNA]</scope>
    <source>
        <strain evidence="1 2">CBS 135458</strain>
    </source>
</reference>
<comment type="caution">
    <text evidence="1">The sequence shown here is derived from an EMBL/GenBank/DDBJ whole genome shotgun (WGS) entry which is preliminary data.</text>
</comment>
<accession>A0ABR1U7Q3</accession>
<dbReference type="Proteomes" id="UP001480595">
    <property type="component" value="Unassembled WGS sequence"/>
</dbReference>
<evidence type="ECO:0000313" key="1">
    <source>
        <dbReference type="EMBL" id="KAK8054742.1"/>
    </source>
</evidence>
<evidence type="ECO:0000313" key="2">
    <source>
        <dbReference type="Proteomes" id="UP001480595"/>
    </source>
</evidence>
<sequence length="195" mass="21703">MDPDEPARTAEGDVRYLYTTSLATCNGIAVSGLCPPLNATDDPSVVRYDRFMVHMSEELREENYGNLERLIQAAKNIGLHDLQVHIVAIHPDFQTSDDENLEDTANSYEAQRALMTRLRALVGSSSDVDPEPRIHWYPYRGDDANGFAKMALYSDRSVVVNHTGFGSVYVGDEKQWINMAVSKIPRPTSPPGETS</sequence>
<organism evidence="1 2">
    <name type="scientific">Apiospora phragmitis</name>
    <dbReference type="NCBI Taxonomy" id="2905665"/>
    <lineage>
        <taxon>Eukaryota</taxon>
        <taxon>Fungi</taxon>
        <taxon>Dikarya</taxon>
        <taxon>Ascomycota</taxon>
        <taxon>Pezizomycotina</taxon>
        <taxon>Sordariomycetes</taxon>
        <taxon>Xylariomycetidae</taxon>
        <taxon>Amphisphaeriales</taxon>
        <taxon>Apiosporaceae</taxon>
        <taxon>Apiospora</taxon>
    </lineage>
</organism>
<name>A0ABR1U7Q3_9PEZI</name>
<proteinExistence type="predicted"/>
<protein>
    <submittedName>
        <fullName evidence="1">Uncharacterized protein</fullName>
    </submittedName>
</protein>
<dbReference type="EMBL" id="JAQQWL010000010">
    <property type="protein sequence ID" value="KAK8054742.1"/>
    <property type="molecule type" value="Genomic_DNA"/>
</dbReference>
<gene>
    <name evidence="1" type="ORF">PG994_009809</name>
</gene>